<dbReference type="Proteomes" id="UP000610760">
    <property type="component" value="Unassembled WGS sequence"/>
</dbReference>
<feature type="signal peptide" evidence="2">
    <location>
        <begin position="1"/>
        <end position="26"/>
    </location>
</feature>
<dbReference type="GO" id="GO:0015562">
    <property type="term" value="F:efflux transmembrane transporter activity"/>
    <property type="evidence" value="ECO:0007669"/>
    <property type="project" value="InterPro"/>
</dbReference>
<feature type="coiled-coil region" evidence="1">
    <location>
        <begin position="170"/>
        <end position="235"/>
    </location>
</feature>
<evidence type="ECO:0000256" key="1">
    <source>
        <dbReference type="SAM" id="Coils"/>
    </source>
</evidence>
<name>A0A926E0X2_9FIRM</name>
<keyword evidence="2" id="KW-0732">Signal</keyword>
<dbReference type="RefSeq" id="WP_249293824.1">
    <property type="nucleotide sequence ID" value="NZ_JACRSV010000001.1"/>
</dbReference>
<keyword evidence="1" id="KW-0175">Coiled coil</keyword>
<gene>
    <name evidence="3" type="ORF">H8710_02470</name>
</gene>
<evidence type="ECO:0000256" key="2">
    <source>
        <dbReference type="SAM" id="SignalP"/>
    </source>
</evidence>
<keyword evidence="4" id="KW-1185">Reference proteome</keyword>
<accession>A0A926E0X2</accession>
<sequence length="400" mass="44226">MAFCKKLTALLAASALMIGAAASAMAADTLNAPLTLEYKDIEQQVLKNNLQVKNNEATIQNIKFNRVTETTQDTTSDMDNMINNALYSMDSIINNSEASPDVVAVAGSTKLTLSMISSMYGSMAGAQTTQYNSYSQQLNLTKLQLEQANYQLVNATQSMFATYYQLLYNVNQLEASKSSLEESLKAAKVQLSLGMTTKLNVAETEKSITELKNNLADLQNQVASMKGEINKMLGRSADAELTLGKLPSPDLDYVKKIKLDDDAKTAVKNSYTIQYKEKELEYLKAHGSGDRRVDNNDRKMKKNEIDSETESVKTSLKQQYNTIVKQENALNIEKQKLATEQTKLEQTQKKYNLGRASGMELKTQKNAVMTQQAVVDSANATLFWNIETYKAVVSGLPASN</sequence>
<proteinExistence type="predicted"/>
<protein>
    <submittedName>
        <fullName evidence="3">TolC family protein</fullName>
    </submittedName>
</protein>
<dbReference type="SUPFAM" id="SSF56954">
    <property type="entry name" value="Outer membrane efflux proteins (OEP)"/>
    <property type="match status" value="2"/>
</dbReference>
<dbReference type="AlphaFoldDB" id="A0A926E0X2"/>
<evidence type="ECO:0000313" key="3">
    <source>
        <dbReference type="EMBL" id="MBC8558927.1"/>
    </source>
</evidence>
<dbReference type="Gene3D" id="1.20.1600.10">
    <property type="entry name" value="Outer membrane efflux proteins (OEP)"/>
    <property type="match status" value="2"/>
</dbReference>
<organism evidence="3 4">
    <name type="scientific">Fumia xinanensis</name>
    <dbReference type="NCBI Taxonomy" id="2763659"/>
    <lineage>
        <taxon>Bacteria</taxon>
        <taxon>Bacillati</taxon>
        <taxon>Bacillota</taxon>
        <taxon>Clostridia</taxon>
        <taxon>Eubacteriales</taxon>
        <taxon>Oscillospiraceae</taxon>
        <taxon>Fumia</taxon>
    </lineage>
</organism>
<feature type="chain" id="PRO_5037849552" evidence="2">
    <location>
        <begin position="27"/>
        <end position="400"/>
    </location>
</feature>
<comment type="caution">
    <text evidence="3">The sequence shown here is derived from an EMBL/GenBank/DDBJ whole genome shotgun (WGS) entry which is preliminary data.</text>
</comment>
<evidence type="ECO:0000313" key="4">
    <source>
        <dbReference type="Proteomes" id="UP000610760"/>
    </source>
</evidence>
<dbReference type="EMBL" id="JACRSV010000001">
    <property type="protein sequence ID" value="MBC8558927.1"/>
    <property type="molecule type" value="Genomic_DNA"/>
</dbReference>
<reference evidence="3" key="1">
    <citation type="submission" date="2020-08" db="EMBL/GenBank/DDBJ databases">
        <title>Genome public.</title>
        <authorList>
            <person name="Liu C."/>
            <person name="Sun Q."/>
        </authorList>
    </citation>
    <scope>NUCLEOTIDE SEQUENCE</scope>
    <source>
        <strain evidence="3">NSJ-33</strain>
    </source>
</reference>